<keyword evidence="2" id="KW-1185">Reference proteome</keyword>
<gene>
    <name evidence="1" type="ORF">RE431_13505</name>
</gene>
<evidence type="ECO:0008006" key="3">
    <source>
        <dbReference type="Google" id="ProtNLM"/>
    </source>
</evidence>
<organism evidence="1 2">
    <name type="scientific">Christiangramia sediminicola</name>
    <dbReference type="NCBI Taxonomy" id="3073267"/>
    <lineage>
        <taxon>Bacteria</taxon>
        <taxon>Pseudomonadati</taxon>
        <taxon>Bacteroidota</taxon>
        <taxon>Flavobacteriia</taxon>
        <taxon>Flavobacteriales</taxon>
        <taxon>Flavobacteriaceae</taxon>
        <taxon>Christiangramia</taxon>
    </lineage>
</organism>
<name>A0ABU1EU15_9FLAO</name>
<sequence>MNWTVLKSLNEIYLSGKTKNKASLKKDAEIEHLLNTRELISLGKNVNKGRGFDDYYEKHHLQDFKDYFTFLEENELIKPQLRFAEEDIKILMDIKTRMDSGELLEIRAQMIEYEESIRGVSSMFFKNEKYLLGKNALIDAVKYVLNISELADDKDQQYIYALKCNKPKCIVLCENLDFLKRPTRPRKYNIELWYAGGRNISKLIFSETRDLPIYYSCDWDYDGLDIFQDVKEIFPQIKLLTPNAQSKDIVKSEHNSLWKTPQKASILSGLNFTDYSLNQQTIIKTLIEQNHWITEEDNDLIEMVETV</sequence>
<evidence type="ECO:0000313" key="1">
    <source>
        <dbReference type="EMBL" id="MDR5591658.1"/>
    </source>
</evidence>
<dbReference type="EMBL" id="JAVJIU010000004">
    <property type="protein sequence ID" value="MDR5591658.1"/>
    <property type="molecule type" value="Genomic_DNA"/>
</dbReference>
<dbReference type="RefSeq" id="WP_309562516.1">
    <property type="nucleotide sequence ID" value="NZ_JAVJIU010000004.1"/>
</dbReference>
<evidence type="ECO:0000313" key="2">
    <source>
        <dbReference type="Proteomes" id="UP001257234"/>
    </source>
</evidence>
<reference evidence="2" key="1">
    <citation type="submission" date="2023-07" db="EMBL/GenBank/DDBJ databases">
        <title>Christiangramia sp. SM2212., a novel bacterium of the family Flavobacteriaceae isolated from the sea sediment.</title>
        <authorList>
            <person name="Wang J."/>
            <person name="Zhang X."/>
        </authorList>
    </citation>
    <scope>NUCLEOTIDE SEQUENCE [LARGE SCALE GENOMIC DNA]</scope>
    <source>
        <strain evidence="2">SM2212</strain>
    </source>
</reference>
<proteinExistence type="predicted"/>
<accession>A0ABU1EU15</accession>
<comment type="caution">
    <text evidence="1">The sequence shown here is derived from an EMBL/GenBank/DDBJ whole genome shotgun (WGS) entry which is preliminary data.</text>
</comment>
<dbReference type="Proteomes" id="UP001257234">
    <property type="component" value="Unassembled WGS sequence"/>
</dbReference>
<protein>
    <recommendedName>
        <fullName evidence="3">Wadjet protein JetD C-terminal domain-containing protein</fullName>
    </recommendedName>
</protein>